<feature type="transmembrane region" description="Helical" evidence="8">
    <location>
        <begin position="384"/>
        <end position="402"/>
    </location>
</feature>
<dbReference type="GO" id="GO:0005886">
    <property type="term" value="C:plasma membrane"/>
    <property type="evidence" value="ECO:0007669"/>
    <property type="project" value="UniProtKB-SubCell"/>
</dbReference>
<feature type="transmembrane region" description="Helical" evidence="8">
    <location>
        <begin position="209"/>
        <end position="230"/>
    </location>
</feature>
<gene>
    <name evidence="10" type="ORF">ICT70_12895</name>
</gene>
<name>A0A8J6R6M7_9BACT</name>
<feature type="transmembrane region" description="Helical" evidence="8">
    <location>
        <begin position="469"/>
        <end position="488"/>
    </location>
</feature>
<dbReference type="PANTHER" id="PTHR42682">
    <property type="entry name" value="HYDROGENASE-4 COMPONENT F"/>
    <property type="match status" value="1"/>
</dbReference>
<dbReference type="AlphaFoldDB" id="A0A8J6R6M7"/>
<evidence type="ECO:0000313" key="11">
    <source>
        <dbReference type="Proteomes" id="UP000632828"/>
    </source>
</evidence>
<evidence type="ECO:0000256" key="7">
    <source>
        <dbReference type="RuleBase" id="RU000320"/>
    </source>
</evidence>
<dbReference type="GO" id="GO:0042773">
    <property type="term" value="P:ATP synthesis coupled electron transport"/>
    <property type="evidence" value="ECO:0007669"/>
    <property type="project" value="InterPro"/>
</dbReference>
<evidence type="ECO:0000256" key="2">
    <source>
        <dbReference type="ARBA" id="ARBA00022475"/>
    </source>
</evidence>
<feature type="transmembrane region" description="Helical" evidence="8">
    <location>
        <begin position="638"/>
        <end position="657"/>
    </location>
</feature>
<feature type="transmembrane region" description="Helical" evidence="8">
    <location>
        <begin position="242"/>
        <end position="259"/>
    </location>
</feature>
<dbReference type="PANTHER" id="PTHR42682:SF3">
    <property type="entry name" value="FORMATE HYDROGENLYASE SUBUNIT 3-RELATED"/>
    <property type="match status" value="1"/>
</dbReference>
<evidence type="ECO:0000256" key="4">
    <source>
        <dbReference type="ARBA" id="ARBA00022989"/>
    </source>
</evidence>
<evidence type="ECO:0000256" key="8">
    <source>
        <dbReference type="SAM" id="Phobius"/>
    </source>
</evidence>
<organism evidence="10 11">
    <name type="scientific">Pelovirga terrestris</name>
    <dbReference type="NCBI Taxonomy" id="2771352"/>
    <lineage>
        <taxon>Bacteria</taxon>
        <taxon>Pseudomonadati</taxon>
        <taxon>Thermodesulfobacteriota</taxon>
        <taxon>Desulfuromonadia</taxon>
        <taxon>Geobacterales</taxon>
        <taxon>Geobacteraceae</taxon>
        <taxon>Pelovirga</taxon>
    </lineage>
</organism>
<evidence type="ECO:0000256" key="5">
    <source>
        <dbReference type="ARBA" id="ARBA00023002"/>
    </source>
</evidence>
<dbReference type="InterPro" id="IPR001750">
    <property type="entry name" value="ND/Mrp_TM"/>
</dbReference>
<keyword evidence="4 8" id="KW-1133">Transmembrane helix</keyword>
<feature type="transmembrane region" description="Helical" evidence="8">
    <location>
        <begin position="271"/>
        <end position="293"/>
    </location>
</feature>
<dbReference type="Proteomes" id="UP000632828">
    <property type="component" value="Unassembled WGS sequence"/>
</dbReference>
<feature type="transmembrane region" description="Helical" evidence="8">
    <location>
        <begin position="164"/>
        <end position="183"/>
    </location>
</feature>
<dbReference type="GO" id="GO:0008137">
    <property type="term" value="F:NADH dehydrogenase (ubiquinone) activity"/>
    <property type="evidence" value="ECO:0007669"/>
    <property type="project" value="InterPro"/>
</dbReference>
<dbReference type="PRINTS" id="PR01437">
    <property type="entry name" value="NUOXDRDTASE4"/>
</dbReference>
<reference evidence="10" key="1">
    <citation type="submission" date="2020-09" db="EMBL/GenBank/DDBJ databases">
        <title>Pelobacter alkaliphilus sp. nov., a novel anaerobic arsenate-reducing bacterium from terrestrial mud volcano.</title>
        <authorList>
            <person name="Khomyakova M.A."/>
            <person name="Merkel A.Y."/>
            <person name="Slobodkin A.I."/>
        </authorList>
    </citation>
    <scope>NUCLEOTIDE SEQUENCE</scope>
    <source>
        <strain evidence="10">M08fum</strain>
    </source>
</reference>
<evidence type="ECO:0000259" key="9">
    <source>
        <dbReference type="Pfam" id="PF00361"/>
    </source>
</evidence>
<sequence>MAELWLLSLLLPVFGALLVLPLCRYATLSAGIAAVTTVLAAIPGVYVAMSLLNGQPPISIAYAWSLPGGALQIDVDAVSAFFLLPVFILSPLCAIYGGAYLHQVKGKLLGVHWAFFLLLVASMVLVLSAGQVFLFLVAWELMSLTSFFLVAFDHQNKEVKQAAWVYLVASHLGVTLLLGFFLYSSQWSGSLFFSDFEALRAIPQHQATGLFLLAVAGFGIKAGLFPFHVWLPEAHPAAPSHVSALMSAVMVNLGIYGILRTVTWLPQAPAWWGLLLAGFGIAGALYGIALAAVQQDIKRCLAYSTVENVGIIFVGLGVGIYAVAAGFSAVALLAFAGALLHLWNHSLFKGMLFLGAGNLVHATATRNMNQLGGLMKRLPATSMLLIGGSVAITALPPFNGFISEWLIYLGLLHGGLEMPRAMGLPLLLLVSLLALVGAMAILVFVRLVGISVLGNPRSAAAASAHEGSILLLAPPAILLAGCVLIGLNPLPVLDLLRAPVVLLIKTELLPMLTLTAFTGLGRGVWLLLALIAGMALLFFVQRHRHPAVVAATWGCGFALPNNRMSYNATAFSELAHNHLLPRTLRPEVVTAPVTTFFPQAVQLSQQSSDPVLNRLLQLFFTRIANLCQRLRWFQQGRLPIYLLYIFLTCIGLMVWSLRVFGGG</sequence>
<keyword evidence="2" id="KW-1003">Cell membrane</keyword>
<feature type="transmembrane region" description="Helical" evidence="8">
    <location>
        <begin position="346"/>
        <end position="364"/>
    </location>
</feature>
<keyword evidence="3 7" id="KW-0812">Transmembrane</keyword>
<dbReference type="Pfam" id="PF00361">
    <property type="entry name" value="Proton_antipo_M"/>
    <property type="match status" value="1"/>
</dbReference>
<evidence type="ECO:0000256" key="1">
    <source>
        <dbReference type="ARBA" id="ARBA00004651"/>
    </source>
</evidence>
<dbReference type="EMBL" id="JACWUN010000017">
    <property type="protein sequence ID" value="MBD1401559.1"/>
    <property type="molecule type" value="Genomic_DNA"/>
</dbReference>
<keyword evidence="11" id="KW-1185">Reference proteome</keyword>
<dbReference type="GO" id="GO:0016491">
    <property type="term" value="F:oxidoreductase activity"/>
    <property type="evidence" value="ECO:0007669"/>
    <property type="project" value="UniProtKB-KW"/>
</dbReference>
<feature type="domain" description="NADH:quinone oxidoreductase/Mrp antiporter transmembrane" evidence="9">
    <location>
        <begin position="129"/>
        <end position="412"/>
    </location>
</feature>
<feature type="transmembrane region" description="Helical" evidence="8">
    <location>
        <begin position="313"/>
        <end position="340"/>
    </location>
</feature>
<comment type="caution">
    <text evidence="10">The sequence shown here is derived from an EMBL/GenBank/DDBJ whole genome shotgun (WGS) entry which is preliminary data.</text>
</comment>
<feature type="transmembrane region" description="Helical" evidence="8">
    <location>
        <begin position="133"/>
        <end position="152"/>
    </location>
</feature>
<keyword evidence="5" id="KW-0560">Oxidoreductase</keyword>
<dbReference type="InterPro" id="IPR052175">
    <property type="entry name" value="ComplexI-like_HydComp"/>
</dbReference>
<evidence type="ECO:0000256" key="6">
    <source>
        <dbReference type="ARBA" id="ARBA00023136"/>
    </source>
</evidence>
<keyword evidence="6 8" id="KW-0472">Membrane</keyword>
<protein>
    <submittedName>
        <fullName evidence="10">Oxidoreductase</fullName>
    </submittedName>
</protein>
<comment type="subcellular location">
    <subcellularLocation>
        <location evidence="1">Cell membrane</location>
        <topology evidence="1">Multi-pass membrane protein</topology>
    </subcellularLocation>
    <subcellularLocation>
        <location evidence="7">Membrane</location>
        <topology evidence="7">Multi-pass membrane protein</topology>
    </subcellularLocation>
</comment>
<dbReference type="InterPro" id="IPR003918">
    <property type="entry name" value="NADH_UbQ_OxRdtase"/>
</dbReference>
<proteinExistence type="predicted"/>
<feature type="transmembrane region" description="Helical" evidence="8">
    <location>
        <begin position="108"/>
        <end position="127"/>
    </location>
</feature>
<feature type="transmembrane region" description="Helical" evidence="8">
    <location>
        <begin position="80"/>
        <end position="101"/>
    </location>
</feature>
<evidence type="ECO:0000256" key="3">
    <source>
        <dbReference type="ARBA" id="ARBA00022692"/>
    </source>
</evidence>
<feature type="transmembrane region" description="Helical" evidence="8">
    <location>
        <begin position="422"/>
        <end position="448"/>
    </location>
</feature>
<feature type="transmembrane region" description="Helical" evidence="8">
    <location>
        <begin position="508"/>
        <end position="540"/>
    </location>
</feature>
<dbReference type="RefSeq" id="WP_191157294.1">
    <property type="nucleotide sequence ID" value="NZ_JACWUN010000017.1"/>
</dbReference>
<evidence type="ECO:0000313" key="10">
    <source>
        <dbReference type="EMBL" id="MBD1401559.1"/>
    </source>
</evidence>
<accession>A0A8J6R6M7</accession>